<keyword evidence="1" id="KW-0812">Transmembrane</keyword>
<protein>
    <submittedName>
        <fullName evidence="2">Odorant receptor 13a-like</fullName>
    </submittedName>
</protein>
<accession>A0ABD2BHT6</accession>
<organism evidence="2 3">
    <name type="scientific">Vespula squamosa</name>
    <name type="common">Southern yellow jacket</name>
    <name type="synonym">Wasp</name>
    <dbReference type="NCBI Taxonomy" id="30214"/>
    <lineage>
        <taxon>Eukaryota</taxon>
        <taxon>Metazoa</taxon>
        <taxon>Ecdysozoa</taxon>
        <taxon>Arthropoda</taxon>
        <taxon>Hexapoda</taxon>
        <taxon>Insecta</taxon>
        <taxon>Pterygota</taxon>
        <taxon>Neoptera</taxon>
        <taxon>Endopterygota</taxon>
        <taxon>Hymenoptera</taxon>
        <taxon>Apocrita</taxon>
        <taxon>Aculeata</taxon>
        <taxon>Vespoidea</taxon>
        <taxon>Vespidae</taxon>
        <taxon>Vespinae</taxon>
        <taxon>Vespula</taxon>
    </lineage>
</organism>
<gene>
    <name evidence="2" type="ORF">V1478_004259</name>
</gene>
<dbReference type="Proteomes" id="UP001607302">
    <property type="component" value="Unassembled WGS sequence"/>
</dbReference>
<name>A0ABD2BHT6_VESSQ</name>
<comment type="caution">
    <text evidence="2">The sequence shown here is derived from an EMBL/GenBank/DDBJ whole genome shotgun (WGS) entry which is preliminary data.</text>
</comment>
<dbReference type="AlphaFoldDB" id="A0ABD2BHT6"/>
<sequence>MKLSRYVEHFRNVMASVMENMLVLMTVIKISMLRIKYRSLSQFLIETKTDYTADNYKNDKEKLIFF</sequence>
<evidence type="ECO:0000256" key="1">
    <source>
        <dbReference type="SAM" id="Phobius"/>
    </source>
</evidence>
<proteinExistence type="predicted"/>
<keyword evidence="1" id="KW-1133">Transmembrane helix</keyword>
<evidence type="ECO:0000313" key="3">
    <source>
        <dbReference type="Proteomes" id="UP001607302"/>
    </source>
</evidence>
<keyword evidence="3" id="KW-1185">Reference proteome</keyword>
<reference evidence="2 3" key="1">
    <citation type="journal article" date="2024" name="Ann. Entomol. Soc. Am.">
        <title>Genomic analyses of the southern and eastern yellowjacket wasps (Hymenoptera: Vespidae) reveal evolutionary signatures of social life.</title>
        <authorList>
            <person name="Catto M.A."/>
            <person name="Caine P.B."/>
            <person name="Orr S.E."/>
            <person name="Hunt B.G."/>
            <person name="Goodisman M.A.D."/>
        </authorList>
    </citation>
    <scope>NUCLEOTIDE SEQUENCE [LARGE SCALE GENOMIC DNA]</scope>
    <source>
        <strain evidence="2">233</strain>
        <tissue evidence="2">Head and thorax</tissue>
    </source>
</reference>
<feature type="transmembrane region" description="Helical" evidence="1">
    <location>
        <begin position="12"/>
        <end position="32"/>
    </location>
</feature>
<keyword evidence="1" id="KW-0472">Membrane</keyword>
<dbReference type="EMBL" id="JAUDFV010000088">
    <property type="protein sequence ID" value="KAL2732210.1"/>
    <property type="molecule type" value="Genomic_DNA"/>
</dbReference>
<evidence type="ECO:0000313" key="2">
    <source>
        <dbReference type="EMBL" id="KAL2732210.1"/>
    </source>
</evidence>